<dbReference type="Pfam" id="PF00067">
    <property type="entry name" value="p450"/>
    <property type="match status" value="1"/>
</dbReference>
<keyword evidence="4" id="KW-0503">Monooxygenase</keyword>
<sequence>MAEDSLLSSSSAAENSPLLLSPLVLATTTIAITTVFLKYYWSDQRRMETALAKQGIPARYRWSLPFVGHVEQFWDYERLLLESFDQTPPLSYFTLFGDVLLIIGNVELSTRLWPKFQTWDKCAVFYSMLDVLFGTNERTLLTQIEHDTDPQWQCKRDLVSQAMYKDKLNQQLAPFIEVHVKDLCEQWLTQGHGIDVDHDLTALTLRVIIHFIFGPQQEDLTTSVQKIQKALQDVVDLAWTINTNPLAAIQQMIPETHAYQVTQNFRGCIRELIEKAKAKTKTTDKNCQEEEMPALIHAMLAQRWKPEILENEVMTLLFAGHDTTAHATAIALENCVNHPRVVQAIRQEYKDLVLPKKEDGATCFYNNMKWPMAAWKESLRLNPETAGGTIRLAPDDIHLSDDLVIPKGCAVLSPFWVYSSAEGNWGPDAKQFRPERFLPSNNNGNNNNNNNNNVSNSTCPRKYIPFSQGKRNCVGMPLAYMEGSMLLGYILEHLDITIEAPAKKVFKVTVRVEDFTISAKRRQTSQEQA</sequence>
<comment type="similarity">
    <text evidence="2 4">Belongs to the cytochrome P450 family.</text>
</comment>
<dbReference type="PROSITE" id="PS00086">
    <property type="entry name" value="CYTOCHROME_P450"/>
    <property type="match status" value="1"/>
</dbReference>
<feature type="region of interest" description="Disordered" evidence="5">
    <location>
        <begin position="433"/>
        <end position="457"/>
    </location>
</feature>
<evidence type="ECO:0000256" key="5">
    <source>
        <dbReference type="SAM" id="MobiDB-lite"/>
    </source>
</evidence>
<comment type="cofactor">
    <cofactor evidence="1 3">
        <name>heme</name>
        <dbReference type="ChEBI" id="CHEBI:30413"/>
    </cofactor>
</comment>
<keyword evidence="3 4" id="KW-0408">Iron</keyword>
<dbReference type="Gene3D" id="1.10.630.10">
    <property type="entry name" value="Cytochrome P450"/>
    <property type="match status" value="1"/>
</dbReference>
<dbReference type="InterPro" id="IPR017972">
    <property type="entry name" value="Cyt_P450_CS"/>
</dbReference>
<dbReference type="InterPro" id="IPR001128">
    <property type="entry name" value="Cyt_P450"/>
</dbReference>
<organism evidence="6 7">
    <name type="scientific">Seminavis robusta</name>
    <dbReference type="NCBI Taxonomy" id="568900"/>
    <lineage>
        <taxon>Eukaryota</taxon>
        <taxon>Sar</taxon>
        <taxon>Stramenopiles</taxon>
        <taxon>Ochrophyta</taxon>
        <taxon>Bacillariophyta</taxon>
        <taxon>Bacillariophyceae</taxon>
        <taxon>Bacillariophycidae</taxon>
        <taxon>Naviculales</taxon>
        <taxon>Naviculaceae</taxon>
        <taxon>Seminavis</taxon>
    </lineage>
</organism>
<dbReference type="SUPFAM" id="SSF48264">
    <property type="entry name" value="Cytochrome P450"/>
    <property type="match status" value="1"/>
</dbReference>
<dbReference type="GO" id="GO:0004497">
    <property type="term" value="F:monooxygenase activity"/>
    <property type="evidence" value="ECO:0007669"/>
    <property type="project" value="UniProtKB-KW"/>
</dbReference>
<dbReference type="EMBL" id="CAICTM010000292">
    <property type="protein sequence ID" value="CAB9507101.1"/>
    <property type="molecule type" value="Genomic_DNA"/>
</dbReference>
<keyword evidence="4" id="KW-0560">Oxidoreductase</keyword>
<dbReference type="Proteomes" id="UP001153069">
    <property type="component" value="Unassembled WGS sequence"/>
</dbReference>
<dbReference type="PANTHER" id="PTHR24305">
    <property type="entry name" value="CYTOCHROME P450"/>
    <property type="match status" value="1"/>
</dbReference>
<reference evidence="6" key="1">
    <citation type="submission" date="2020-06" db="EMBL/GenBank/DDBJ databases">
        <authorList>
            <consortium name="Plant Systems Biology data submission"/>
        </authorList>
    </citation>
    <scope>NUCLEOTIDE SEQUENCE</scope>
    <source>
        <strain evidence="6">D6</strain>
    </source>
</reference>
<dbReference type="GO" id="GO:0016705">
    <property type="term" value="F:oxidoreductase activity, acting on paired donors, with incorporation or reduction of molecular oxygen"/>
    <property type="evidence" value="ECO:0007669"/>
    <property type="project" value="InterPro"/>
</dbReference>
<dbReference type="InterPro" id="IPR050121">
    <property type="entry name" value="Cytochrome_P450_monoxygenase"/>
</dbReference>
<gene>
    <name evidence="6" type="ORF">SEMRO_293_G109800.1</name>
</gene>
<feature type="compositionally biased region" description="Low complexity" evidence="5">
    <location>
        <begin position="440"/>
        <end position="457"/>
    </location>
</feature>
<dbReference type="InterPro" id="IPR002401">
    <property type="entry name" value="Cyt_P450_E_grp-I"/>
</dbReference>
<dbReference type="AlphaFoldDB" id="A0A9N8HAE2"/>
<protein>
    <submittedName>
        <fullName evidence="6">Dihydroxyvitamin D(3) 24-hydroxylase, mitochondrial</fullName>
    </submittedName>
</protein>
<accession>A0A9N8HAE2</accession>
<dbReference type="PRINTS" id="PR00463">
    <property type="entry name" value="EP450I"/>
</dbReference>
<dbReference type="PRINTS" id="PR00385">
    <property type="entry name" value="P450"/>
</dbReference>
<keyword evidence="7" id="KW-1185">Reference proteome</keyword>
<dbReference type="GO" id="GO:0020037">
    <property type="term" value="F:heme binding"/>
    <property type="evidence" value="ECO:0007669"/>
    <property type="project" value="InterPro"/>
</dbReference>
<evidence type="ECO:0000256" key="4">
    <source>
        <dbReference type="RuleBase" id="RU000461"/>
    </source>
</evidence>
<comment type="caution">
    <text evidence="6">The sequence shown here is derived from an EMBL/GenBank/DDBJ whole genome shotgun (WGS) entry which is preliminary data.</text>
</comment>
<evidence type="ECO:0000313" key="7">
    <source>
        <dbReference type="Proteomes" id="UP001153069"/>
    </source>
</evidence>
<evidence type="ECO:0000256" key="2">
    <source>
        <dbReference type="ARBA" id="ARBA00010617"/>
    </source>
</evidence>
<dbReference type="PANTHER" id="PTHR24305:SF166">
    <property type="entry name" value="CYTOCHROME P450 12A4, MITOCHONDRIAL-RELATED"/>
    <property type="match status" value="1"/>
</dbReference>
<keyword evidence="3 4" id="KW-0479">Metal-binding</keyword>
<proteinExistence type="inferred from homology"/>
<dbReference type="GO" id="GO:0005506">
    <property type="term" value="F:iron ion binding"/>
    <property type="evidence" value="ECO:0007669"/>
    <property type="project" value="InterPro"/>
</dbReference>
<evidence type="ECO:0000256" key="3">
    <source>
        <dbReference type="PIRSR" id="PIRSR602401-1"/>
    </source>
</evidence>
<evidence type="ECO:0000313" key="6">
    <source>
        <dbReference type="EMBL" id="CAB9507101.1"/>
    </source>
</evidence>
<dbReference type="CDD" id="cd00302">
    <property type="entry name" value="cytochrome_P450"/>
    <property type="match status" value="1"/>
</dbReference>
<dbReference type="InterPro" id="IPR036396">
    <property type="entry name" value="Cyt_P450_sf"/>
</dbReference>
<evidence type="ECO:0000256" key="1">
    <source>
        <dbReference type="ARBA" id="ARBA00001971"/>
    </source>
</evidence>
<dbReference type="OrthoDB" id="1470350at2759"/>
<feature type="binding site" description="axial binding residue" evidence="3">
    <location>
        <position position="473"/>
    </location>
    <ligand>
        <name>heme</name>
        <dbReference type="ChEBI" id="CHEBI:30413"/>
    </ligand>
    <ligandPart>
        <name>Fe</name>
        <dbReference type="ChEBI" id="CHEBI:18248"/>
    </ligandPart>
</feature>
<name>A0A9N8HAE2_9STRA</name>
<keyword evidence="3 4" id="KW-0349">Heme</keyword>